<dbReference type="FunFam" id="2.40.30.10:FF:000006">
    <property type="entry name" value="Elongation factor G"/>
    <property type="match status" value="1"/>
</dbReference>
<dbReference type="SUPFAM" id="SSF54211">
    <property type="entry name" value="Ribosomal protein S5 domain 2-like"/>
    <property type="match status" value="1"/>
</dbReference>
<feature type="domain" description="Tr-type G" evidence="8">
    <location>
        <begin position="8"/>
        <end position="300"/>
    </location>
</feature>
<dbReference type="PANTHER" id="PTHR43261">
    <property type="entry name" value="TRANSLATION ELONGATION FACTOR G-RELATED"/>
    <property type="match status" value="1"/>
</dbReference>
<protein>
    <recommendedName>
        <fullName evidence="6 7">Elongation factor G</fullName>
        <shortName evidence="6">EF-G</shortName>
    </recommendedName>
</protein>
<dbReference type="CDD" id="cd04088">
    <property type="entry name" value="EFG_mtEFG_II"/>
    <property type="match status" value="1"/>
</dbReference>
<dbReference type="InterPro" id="IPR053905">
    <property type="entry name" value="EF-G-like_DII"/>
</dbReference>
<dbReference type="PANTHER" id="PTHR43261:SF1">
    <property type="entry name" value="RIBOSOME-RELEASING FACTOR 2, MITOCHONDRIAL"/>
    <property type="match status" value="1"/>
</dbReference>
<dbReference type="EMBL" id="MHRK01000001">
    <property type="protein sequence ID" value="OHA25074.1"/>
    <property type="molecule type" value="Genomic_DNA"/>
</dbReference>
<evidence type="ECO:0000313" key="9">
    <source>
        <dbReference type="EMBL" id="OHA25074.1"/>
    </source>
</evidence>
<feature type="binding site" evidence="6">
    <location>
        <begin position="153"/>
        <end position="156"/>
    </location>
    <ligand>
        <name>GTP</name>
        <dbReference type="ChEBI" id="CHEBI:37565"/>
    </ligand>
</feature>
<dbReference type="InterPro" id="IPR027417">
    <property type="entry name" value="P-loop_NTPase"/>
</dbReference>
<dbReference type="SUPFAM" id="SSF50447">
    <property type="entry name" value="Translation proteins"/>
    <property type="match status" value="1"/>
</dbReference>
<dbReference type="CDD" id="cd01434">
    <property type="entry name" value="EFG_mtEFG1_IV"/>
    <property type="match status" value="1"/>
</dbReference>
<dbReference type="InterPro" id="IPR009022">
    <property type="entry name" value="EFG_III"/>
</dbReference>
<keyword evidence="3 6" id="KW-0251">Elongation factor</keyword>
<dbReference type="GO" id="GO:0032790">
    <property type="term" value="P:ribosome disassembly"/>
    <property type="evidence" value="ECO:0007669"/>
    <property type="project" value="TreeGrafter"/>
</dbReference>
<dbReference type="InterPro" id="IPR035647">
    <property type="entry name" value="EFG_III/V"/>
</dbReference>
<dbReference type="GO" id="GO:0005737">
    <property type="term" value="C:cytoplasm"/>
    <property type="evidence" value="ECO:0007669"/>
    <property type="project" value="UniProtKB-SubCell"/>
</dbReference>
<dbReference type="CDD" id="cd16262">
    <property type="entry name" value="EFG_III"/>
    <property type="match status" value="1"/>
</dbReference>
<dbReference type="InterPro" id="IPR000795">
    <property type="entry name" value="T_Tr_GTP-bd_dom"/>
</dbReference>
<dbReference type="Pfam" id="PF00679">
    <property type="entry name" value="EFG_C"/>
    <property type="match status" value="1"/>
</dbReference>
<dbReference type="InterPro" id="IPR035649">
    <property type="entry name" value="EFG_V"/>
</dbReference>
<dbReference type="Gene3D" id="3.30.70.240">
    <property type="match status" value="1"/>
</dbReference>
<dbReference type="InterPro" id="IPR005225">
    <property type="entry name" value="Small_GTP-bd"/>
</dbReference>
<dbReference type="HAMAP" id="MF_00054_B">
    <property type="entry name" value="EF_G_EF_2_B"/>
    <property type="match status" value="1"/>
</dbReference>
<dbReference type="Pfam" id="PF00009">
    <property type="entry name" value="GTP_EFTU"/>
    <property type="match status" value="1"/>
</dbReference>
<dbReference type="AlphaFoldDB" id="A0A1G2MMV7"/>
<dbReference type="Pfam" id="PF14492">
    <property type="entry name" value="EFG_III"/>
    <property type="match status" value="1"/>
</dbReference>
<dbReference type="InterPro" id="IPR041095">
    <property type="entry name" value="EFG_II"/>
</dbReference>
<keyword evidence="5 6" id="KW-0342">GTP-binding</keyword>
<dbReference type="InterPro" id="IPR000640">
    <property type="entry name" value="EFG_V-like"/>
</dbReference>
<dbReference type="Pfam" id="PF22042">
    <property type="entry name" value="EF-G_D2"/>
    <property type="match status" value="1"/>
</dbReference>
<dbReference type="NCBIfam" id="NF009381">
    <property type="entry name" value="PRK12740.1-5"/>
    <property type="match status" value="1"/>
</dbReference>
<dbReference type="Gene3D" id="2.40.30.10">
    <property type="entry name" value="Translation factors"/>
    <property type="match status" value="1"/>
</dbReference>
<evidence type="ECO:0000256" key="5">
    <source>
        <dbReference type="ARBA" id="ARBA00023134"/>
    </source>
</evidence>
<proteinExistence type="inferred from homology"/>
<comment type="subcellular location">
    <subcellularLocation>
        <location evidence="6">Cytoplasm</location>
    </subcellularLocation>
</comment>
<dbReference type="Gene3D" id="3.30.230.10">
    <property type="match status" value="1"/>
</dbReference>
<evidence type="ECO:0000256" key="1">
    <source>
        <dbReference type="ARBA" id="ARBA00005870"/>
    </source>
</evidence>
<dbReference type="SUPFAM" id="SSF54980">
    <property type="entry name" value="EF-G C-terminal domain-like"/>
    <property type="match status" value="2"/>
</dbReference>
<keyword evidence="4 6" id="KW-0648">Protein biosynthesis</keyword>
<dbReference type="Gene3D" id="3.30.70.870">
    <property type="entry name" value="Elongation Factor G (Translational Gtpase), domain 3"/>
    <property type="match status" value="1"/>
</dbReference>
<dbReference type="InterPro" id="IPR009000">
    <property type="entry name" value="Transl_B-barrel_sf"/>
</dbReference>
<reference evidence="9 10" key="1">
    <citation type="journal article" date="2016" name="Nat. Commun.">
        <title>Thousands of microbial genomes shed light on interconnected biogeochemical processes in an aquifer system.</title>
        <authorList>
            <person name="Anantharaman K."/>
            <person name="Brown C.T."/>
            <person name="Hug L.A."/>
            <person name="Sharon I."/>
            <person name="Castelle C.J."/>
            <person name="Probst A.J."/>
            <person name="Thomas B.C."/>
            <person name="Singh A."/>
            <person name="Wilkins M.J."/>
            <person name="Karaoz U."/>
            <person name="Brodie E.L."/>
            <person name="Williams K.H."/>
            <person name="Hubbard S.S."/>
            <person name="Banfield J.F."/>
        </authorList>
    </citation>
    <scope>NUCLEOTIDE SEQUENCE [LARGE SCALE GENOMIC DNA]</scope>
</reference>
<evidence type="ECO:0000256" key="2">
    <source>
        <dbReference type="ARBA" id="ARBA00022741"/>
    </source>
</evidence>
<dbReference type="CDD" id="cd03713">
    <property type="entry name" value="EFG_mtEFG_C"/>
    <property type="match status" value="1"/>
</dbReference>
<organism evidence="9 10">
    <name type="scientific">Candidatus Taylorbacteria bacterium RIFCSPHIGHO2_02_FULL_43_32b</name>
    <dbReference type="NCBI Taxonomy" id="1802306"/>
    <lineage>
        <taxon>Bacteria</taxon>
        <taxon>Candidatus Tayloriibacteriota</taxon>
    </lineage>
</organism>
<dbReference type="Gene3D" id="3.40.50.300">
    <property type="entry name" value="P-loop containing nucleotide triphosphate hydrolases"/>
    <property type="match status" value="1"/>
</dbReference>
<name>A0A1G2MMV7_9BACT</name>
<evidence type="ECO:0000256" key="7">
    <source>
        <dbReference type="NCBIfam" id="TIGR00484"/>
    </source>
</evidence>
<evidence type="ECO:0000256" key="6">
    <source>
        <dbReference type="HAMAP-Rule" id="MF_00054"/>
    </source>
</evidence>
<dbReference type="InterPro" id="IPR031157">
    <property type="entry name" value="G_TR_CS"/>
</dbReference>
<dbReference type="InterPro" id="IPR014721">
    <property type="entry name" value="Ribsml_uS5_D2-typ_fold_subgr"/>
</dbReference>
<dbReference type="FunFam" id="3.30.70.870:FF:000001">
    <property type="entry name" value="Elongation factor G"/>
    <property type="match status" value="1"/>
</dbReference>
<dbReference type="PROSITE" id="PS00301">
    <property type="entry name" value="G_TR_1"/>
    <property type="match status" value="1"/>
</dbReference>
<keyword evidence="2 6" id="KW-0547">Nucleotide-binding</keyword>
<keyword evidence="6" id="KW-0963">Cytoplasm</keyword>
<dbReference type="SUPFAM" id="SSF52540">
    <property type="entry name" value="P-loop containing nucleoside triphosphate hydrolases"/>
    <property type="match status" value="1"/>
</dbReference>
<dbReference type="Proteomes" id="UP000177130">
    <property type="component" value="Unassembled WGS sequence"/>
</dbReference>
<dbReference type="STRING" id="1802306.A3C72_01175"/>
<dbReference type="PROSITE" id="PS51722">
    <property type="entry name" value="G_TR_2"/>
    <property type="match status" value="1"/>
</dbReference>
<dbReference type="NCBIfam" id="TIGR00484">
    <property type="entry name" value="EF-G"/>
    <property type="match status" value="1"/>
</dbReference>
<feature type="binding site" evidence="6">
    <location>
        <begin position="17"/>
        <end position="24"/>
    </location>
    <ligand>
        <name>GTP</name>
        <dbReference type="ChEBI" id="CHEBI:37565"/>
    </ligand>
</feature>
<evidence type="ECO:0000313" key="10">
    <source>
        <dbReference type="Proteomes" id="UP000177130"/>
    </source>
</evidence>
<dbReference type="FunFam" id="3.40.50.300:FF:000029">
    <property type="entry name" value="Elongation factor G"/>
    <property type="match status" value="1"/>
</dbReference>
<dbReference type="SMART" id="SM00838">
    <property type="entry name" value="EFG_C"/>
    <property type="match status" value="1"/>
</dbReference>
<dbReference type="GO" id="GO:0003746">
    <property type="term" value="F:translation elongation factor activity"/>
    <property type="evidence" value="ECO:0007669"/>
    <property type="project" value="UniProtKB-UniRule"/>
</dbReference>
<accession>A0A1G2MMV7</accession>
<gene>
    <name evidence="6" type="primary">fusA</name>
    <name evidence="9" type="ORF">A3C72_01175</name>
</gene>
<comment type="function">
    <text evidence="6">Catalyzes the GTP-dependent ribosomal translocation step during translation elongation. During this step, the ribosome changes from the pre-translocational (PRE) to the post-translocational (POST) state as the newly formed A-site-bound peptidyl-tRNA and P-site-bound deacylated tRNA move to the P and E sites, respectively. Catalyzes the coordinated movement of the two tRNA molecules, the mRNA and conformational changes in the ribosome.</text>
</comment>
<dbReference type="FunFam" id="3.30.230.10:FF:000003">
    <property type="entry name" value="Elongation factor G"/>
    <property type="match status" value="1"/>
</dbReference>
<sequence length="721" mass="80698">MSRDYPLEKVRNFGIIAHIDAGKTTTSERVLFYTGQTHKIGEVHEGETVTDWMEQERERGITITAAAITCFWNPTYMSQILTKEGQKDLSRKVRFNIIDTPGHIDFTAEVKRSLRVLDGAVVVFDGVAGVEPQSETNWRYADEGKVPRLCFINKLDRMGASFESSYKSILDRLNKNAVRMQIPIGLEENFKGVIDLLKMKAFYFEGPMGEVVKEEEIPAEYLEEAKKYRAELIEKIVENDEILMHQFFDGKEISLDDLKKTLRKAVIENKVFPVFTGSALKNKGVQLVLDAVVDYLPSPLDIPAIKATDPRTGEDVARPASDEAPFAALAFKLQSDPFVGQLAFFRVYSGTVSAGTYIYNSTTGKKERLGRIVRLQADKREEVETVYAGEIAAAVGLKDVRTSHTLCSEDHPVVLEPIKFMEPVIAMRIEPKTKGDQERMGMALKRLTDEDPTFKIKTDPETMETVMMGMGELQLDIMVDRMKREFNVEANVGAPQVAYRETITGEAEAEGKYIKQTGGRGQYGHAKLIVRPMQPLVEGKKIPKNVSRYDNFEFIDSIKGGVIPQEFIPAVEKGVKEAMERGIVAGYPMVNITCELIYGSYHDVDSSEVAYKIAASMAFQDAAKRARPVILEPIMKIEVVTPEKFLGEVTGHLSSKRAEIQGVDERGMSKVINAFVPLAEMFGYITALRSMTEGRASFTMEMHKYDIVPANVALGIIEARK</sequence>
<dbReference type="InterPro" id="IPR047872">
    <property type="entry name" value="EFG_IV"/>
</dbReference>
<evidence type="ECO:0000256" key="4">
    <source>
        <dbReference type="ARBA" id="ARBA00022917"/>
    </source>
</evidence>
<dbReference type="InterPro" id="IPR005517">
    <property type="entry name" value="Transl_elong_EFG/EF2_IV"/>
</dbReference>
<comment type="similarity">
    <text evidence="1 6">Belongs to the TRAFAC class translation factor GTPase superfamily. Classic translation factor GTPase family. EF-G/EF-2 subfamily.</text>
</comment>
<evidence type="ECO:0000256" key="3">
    <source>
        <dbReference type="ARBA" id="ARBA00022768"/>
    </source>
</evidence>
<dbReference type="Pfam" id="PF03764">
    <property type="entry name" value="EFG_IV"/>
    <property type="match status" value="1"/>
</dbReference>
<dbReference type="CDD" id="cd01886">
    <property type="entry name" value="EF-G"/>
    <property type="match status" value="1"/>
</dbReference>
<dbReference type="FunFam" id="3.30.70.240:FF:000001">
    <property type="entry name" value="Elongation factor G"/>
    <property type="match status" value="1"/>
</dbReference>
<dbReference type="GO" id="GO:0005525">
    <property type="term" value="F:GTP binding"/>
    <property type="evidence" value="ECO:0007669"/>
    <property type="project" value="UniProtKB-UniRule"/>
</dbReference>
<dbReference type="GO" id="GO:0003924">
    <property type="term" value="F:GTPase activity"/>
    <property type="evidence" value="ECO:0007669"/>
    <property type="project" value="InterPro"/>
</dbReference>
<comment type="caution">
    <text evidence="9">The sequence shown here is derived from an EMBL/GenBank/DDBJ whole genome shotgun (WGS) entry which is preliminary data.</text>
</comment>
<dbReference type="NCBIfam" id="TIGR00231">
    <property type="entry name" value="small_GTP"/>
    <property type="match status" value="1"/>
</dbReference>
<evidence type="ECO:0000259" key="8">
    <source>
        <dbReference type="PROSITE" id="PS51722"/>
    </source>
</evidence>
<dbReference type="SMART" id="SM00889">
    <property type="entry name" value="EFG_IV"/>
    <property type="match status" value="1"/>
</dbReference>
<dbReference type="InterPro" id="IPR004540">
    <property type="entry name" value="Transl_elong_EFG/EF2"/>
</dbReference>
<dbReference type="PRINTS" id="PR00315">
    <property type="entry name" value="ELONGATNFCT"/>
</dbReference>
<feature type="binding site" evidence="6">
    <location>
        <begin position="99"/>
        <end position="103"/>
    </location>
    <ligand>
        <name>GTP</name>
        <dbReference type="ChEBI" id="CHEBI:37565"/>
    </ligand>
</feature>
<dbReference type="InterPro" id="IPR020568">
    <property type="entry name" value="Ribosomal_Su5_D2-typ_SF"/>
</dbReference>